<dbReference type="Gene3D" id="1.25.40.10">
    <property type="entry name" value="Tetratricopeptide repeat domain"/>
    <property type="match status" value="1"/>
</dbReference>
<dbReference type="AlphaFoldDB" id="A0A0D1YDJ0"/>
<dbReference type="SUPFAM" id="SSF48452">
    <property type="entry name" value="TPR-like"/>
    <property type="match status" value="1"/>
</dbReference>
<dbReference type="PANTHER" id="PTHR38788">
    <property type="entry name" value="CLR5 DOMAIN-CONTAINING PROTEIN"/>
    <property type="match status" value="1"/>
</dbReference>
<name>A0A0D1YDJ0_9EURO</name>
<evidence type="ECO:0000313" key="3">
    <source>
        <dbReference type="EMBL" id="KIW13041.1"/>
    </source>
</evidence>
<organism evidence="3 4">
    <name type="scientific">Exophiala spinifera</name>
    <dbReference type="NCBI Taxonomy" id="91928"/>
    <lineage>
        <taxon>Eukaryota</taxon>
        <taxon>Fungi</taxon>
        <taxon>Dikarya</taxon>
        <taxon>Ascomycota</taxon>
        <taxon>Pezizomycotina</taxon>
        <taxon>Eurotiomycetes</taxon>
        <taxon>Chaetothyriomycetidae</taxon>
        <taxon>Chaetothyriales</taxon>
        <taxon>Herpotrichiellaceae</taxon>
        <taxon>Exophiala</taxon>
    </lineage>
</organism>
<dbReference type="InterPro" id="IPR011990">
    <property type="entry name" value="TPR-like_helical_dom_sf"/>
</dbReference>
<protein>
    <recommendedName>
        <fullName evidence="2">Clr5 domain-containing protein</fullName>
    </recommendedName>
</protein>
<gene>
    <name evidence="3" type="ORF">PV08_08228</name>
</gene>
<proteinExistence type="predicted"/>
<reference evidence="3 4" key="1">
    <citation type="submission" date="2015-01" db="EMBL/GenBank/DDBJ databases">
        <title>The Genome Sequence of Exophiala spinifera CBS89968.</title>
        <authorList>
            <consortium name="The Broad Institute Genomics Platform"/>
            <person name="Cuomo C."/>
            <person name="de Hoog S."/>
            <person name="Gorbushina A."/>
            <person name="Stielow B."/>
            <person name="Teixiera M."/>
            <person name="Abouelleil A."/>
            <person name="Chapman S.B."/>
            <person name="Priest M."/>
            <person name="Young S.K."/>
            <person name="Wortman J."/>
            <person name="Nusbaum C."/>
            <person name="Birren B."/>
        </authorList>
    </citation>
    <scope>NUCLEOTIDE SEQUENCE [LARGE SCALE GENOMIC DNA]</scope>
    <source>
        <strain evidence="3 4">CBS 89968</strain>
    </source>
</reference>
<evidence type="ECO:0000313" key="4">
    <source>
        <dbReference type="Proteomes" id="UP000053328"/>
    </source>
</evidence>
<dbReference type="Pfam" id="PF14420">
    <property type="entry name" value="Clr5"/>
    <property type="match status" value="1"/>
</dbReference>
<dbReference type="GeneID" id="27335311"/>
<evidence type="ECO:0000259" key="2">
    <source>
        <dbReference type="Pfam" id="PF14420"/>
    </source>
</evidence>
<feature type="domain" description="Clr5" evidence="2">
    <location>
        <begin position="51"/>
        <end position="98"/>
    </location>
</feature>
<evidence type="ECO:0000256" key="1">
    <source>
        <dbReference type="SAM" id="MobiDB-lite"/>
    </source>
</evidence>
<feature type="region of interest" description="Disordered" evidence="1">
    <location>
        <begin position="17"/>
        <end position="40"/>
    </location>
</feature>
<dbReference type="STRING" id="91928.A0A0D1YDJ0"/>
<dbReference type="VEuPathDB" id="FungiDB:PV08_08228"/>
<sequence>MTNSSLLSGKGVLSMLDQGSSHQENSDPEHHNKHNSKNVSTYGISTEIGFDEVRNTIEDLYQNKNHSLSEVREEMKKYGFRASEREYKANLKSWGIGKNASRADWLYFLRVHQERLDSGMSETFLLIHNKIRRIQDVRRYLKGHREDEAAFLAEALASEVPKPEYIHLCDANGGLIETTPRPVHDITEVEIIQQSSMLPGDCYLGPRIVEEHQAFTSGRTFQDLLVRGSSGSSPVEDLEVASSTTLLPRLDSGTTVCDDQIENWHHQNGLSETEQLQFMAGLDAAPAYGESPTRGNEQEHVAQAYATACMGACMYHAAGRRDVGRHCLQQATIHFSQMCCGESPFILIAASMVLTWMTVHAEGNIATSVMSACWTAAKDVLGAQNSITKLLEWMTAAAGGVEKLRASSVNAKTLRHVWQSFLHRLGEAHGHTIVGLYCLSFQLILADKLFVEAEEYLQGLSSTSIKSLGLDHLQTIIILATLSRAQYRQRKFSSALETIDRSLAACPLGEYHPHRLEMLIRKALILKNVGRLDETEKIYWLVAEARAATLGMHHRATIAAHGSLVDVLKMTGAWEEKKLEAHRLVTNPQLMVSEYESTWRRIVEANRPYNDNGSSDEE</sequence>
<dbReference type="HOGENOM" id="CLU_408815_0_0_1"/>
<dbReference type="Proteomes" id="UP000053328">
    <property type="component" value="Unassembled WGS sequence"/>
</dbReference>
<dbReference type="PANTHER" id="PTHR38788:SF3">
    <property type="entry name" value="CLR5 DOMAIN-CONTAINING PROTEIN"/>
    <property type="match status" value="1"/>
</dbReference>
<dbReference type="RefSeq" id="XP_016233257.1">
    <property type="nucleotide sequence ID" value="XM_016382554.1"/>
</dbReference>
<dbReference type="InterPro" id="IPR025676">
    <property type="entry name" value="Clr5_dom"/>
</dbReference>
<accession>A0A0D1YDJ0</accession>
<dbReference type="EMBL" id="KN847497">
    <property type="protein sequence ID" value="KIW13041.1"/>
    <property type="molecule type" value="Genomic_DNA"/>
</dbReference>
<keyword evidence="4" id="KW-1185">Reference proteome</keyword>
<dbReference type="OrthoDB" id="4156601at2759"/>